<evidence type="ECO:0000256" key="2">
    <source>
        <dbReference type="ARBA" id="ARBA00023002"/>
    </source>
</evidence>
<protein>
    <submittedName>
        <fullName evidence="3">Short-chain dehydrogenase</fullName>
    </submittedName>
</protein>
<comment type="similarity">
    <text evidence="1">Belongs to the short-chain dehydrogenases/reductases (SDR) family.</text>
</comment>
<dbReference type="InterPro" id="IPR036291">
    <property type="entry name" value="NAD(P)-bd_dom_sf"/>
</dbReference>
<keyword evidence="2" id="KW-0560">Oxidoreductase</keyword>
<sequence length="269" mass="27502">MQALRNKVAIVAGGATLIGEHVVRALAEAGAAVTIADIDHAKGERIAVELAPAVRFRHTDLTDDAGIAATVAAAAEGGAAAEGAAGGIDILVNVACSYVDDGPASTRAQWLQALEVNLVGAAMMLQAVRPHMVARGGGAVVNFGSISGKIAQSGRWLYPVSKAAILQLTRNAAVDLARDNIRVNAVSPGWTWSSVIEQLSGGDRGKADRVAAPFHALGRLGRPEEVAQAVLFLCSDAASFVTGADLPVDGGYSAMGPEQADQPIARLAN</sequence>
<dbReference type="PRINTS" id="PR00080">
    <property type="entry name" value="SDRFAMILY"/>
</dbReference>
<dbReference type="NCBIfam" id="NF006121">
    <property type="entry name" value="PRK08265.1"/>
    <property type="match status" value="1"/>
</dbReference>
<dbReference type="PANTHER" id="PTHR24321">
    <property type="entry name" value="DEHYDROGENASES, SHORT CHAIN"/>
    <property type="match status" value="1"/>
</dbReference>
<dbReference type="FunFam" id="3.40.50.720:FF:000084">
    <property type="entry name" value="Short-chain dehydrogenase reductase"/>
    <property type="match status" value="1"/>
</dbReference>
<dbReference type="SUPFAM" id="SSF51735">
    <property type="entry name" value="NAD(P)-binding Rossmann-fold domains"/>
    <property type="match status" value="1"/>
</dbReference>
<dbReference type="EMBL" id="CP029357">
    <property type="protein sequence ID" value="AWK89536.1"/>
    <property type="molecule type" value="Genomic_DNA"/>
</dbReference>
<name>A0A2S2CYH5_9PROT</name>
<dbReference type="Gene3D" id="3.40.50.720">
    <property type="entry name" value="NAD(P)-binding Rossmann-like Domain"/>
    <property type="match status" value="1"/>
</dbReference>
<dbReference type="CDD" id="cd05233">
    <property type="entry name" value="SDR_c"/>
    <property type="match status" value="1"/>
</dbReference>
<dbReference type="Pfam" id="PF13561">
    <property type="entry name" value="adh_short_C2"/>
    <property type="match status" value="1"/>
</dbReference>
<dbReference type="GO" id="GO:0016491">
    <property type="term" value="F:oxidoreductase activity"/>
    <property type="evidence" value="ECO:0007669"/>
    <property type="project" value="UniProtKB-KW"/>
</dbReference>
<dbReference type="PRINTS" id="PR00081">
    <property type="entry name" value="GDHRDH"/>
</dbReference>
<dbReference type="InterPro" id="IPR002347">
    <property type="entry name" value="SDR_fam"/>
</dbReference>
<dbReference type="KEGG" id="azz:DEW08_26305"/>
<reference evidence="4" key="1">
    <citation type="submission" date="2018-05" db="EMBL/GenBank/DDBJ databases">
        <title>Azospirillum thermophila sp. nov., a novel isolated from hot spring.</title>
        <authorList>
            <person name="Zhao Z."/>
        </authorList>
    </citation>
    <scope>NUCLEOTIDE SEQUENCE [LARGE SCALE GENOMIC DNA]</scope>
    <source>
        <strain evidence="4">CFH 70021</strain>
        <plasmid evidence="4">unnamed2</plasmid>
    </source>
</reference>
<keyword evidence="4" id="KW-1185">Reference proteome</keyword>
<dbReference type="PANTHER" id="PTHR24321:SF8">
    <property type="entry name" value="ESTRADIOL 17-BETA-DEHYDROGENASE 8-RELATED"/>
    <property type="match status" value="1"/>
</dbReference>
<accession>A0A2S2CYH5</accession>
<evidence type="ECO:0000313" key="4">
    <source>
        <dbReference type="Proteomes" id="UP000245629"/>
    </source>
</evidence>
<dbReference type="AlphaFoldDB" id="A0A2S2CYH5"/>
<dbReference type="OrthoDB" id="9804774at2"/>
<keyword evidence="3" id="KW-0614">Plasmid</keyword>
<organism evidence="3 4">
    <name type="scientific">Azospirillum thermophilum</name>
    <dbReference type="NCBI Taxonomy" id="2202148"/>
    <lineage>
        <taxon>Bacteria</taxon>
        <taxon>Pseudomonadati</taxon>
        <taxon>Pseudomonadota</taxon>
        <taxon>Alphaproteobacteria</taxon>
        <taxon>Rhodospirillales</taxon>
        <taxon>Azospirillaceae</taxon>
        <taxon>Azospirillum</taxon>
    </lineage>
</organism>
<dbReference type="RefSeq" id="WP_109332927.1">
    <property type="nucleotide sequence ID" value="NZ_CP029357.1"/>
</dbReference>
<gene>
    <name evidence="3" type="ORF">DEW08_26305</name>
</gene>
<proteinExistence type="inferred from homology"/>
<dbReference type="PROSITE" id="PS00061">
    <property type="entry name" value="ADH_SHORT"/>
    <property type="match status" value="1"/>
</dbReference>
<geneLocation type="plasmid" evidence="3 4">
    <name>unnamed2</name>
</geneLocation>
<evidence type="ECO:0000313" key="3">
    <source>
        <dbReference type="EMBL" id="AWK89536.1"/>
    </source>
</evidence>
<evidence type="ECO:0000256" key="1">
    <source>
        <dbReference type="ARBA" id="ARBA00006484"/>
    </source>
</evidence>
<dbReference type="Proteomes" id="UP000245629">
    <property type="component" value="Plasmid unnamed2"/>
</dbReference>
<dbReference type="InterPro" id="IPR020904">
    <property type="entry name" value="Sc_DH/Rdtase_CS"/>
</dbReference>